<dbReference type="InterPro" id="IPR050344">
    <property type="entry name" value="Peptidase_M1_aminopeptidases"/>
</dbReference>
<dbReference type="Gene3D" id="1.10.390.10">
    <property type="entry name" value="Neutral Protease Domain 2"/>
    <property type="match status" value="1"/>
</dbReference>
<dbReference type="InterPro" id="IPR014782">
    <property type="entry name" value="Peptidase_M1_dom"/>
</dbReference>
<evidence type="ECO:0000256" key="6">
    <source>
        <dbReference type="ARBA" id="ARBA00022801"/>
    </source>
</evidence>
<dbReference type="InterPro" id="IPR027268">
    <property type="entry name" value="Peptidase_M4/M1_CTD_sf"/>
</dbReference>
<evidence type="ECO:0000256" key="9">
    <source>
        <dbReference type="PIRSR" id="PIRSR634016-1"/>
    </source>
</evidence>
<comment type="similarity">
    <text evidence="2 12">Belongs to the peptidase M1 family.</text>
</comment>
<dbReference type="GO" id="GO:0042277">
    <property type="term" value="F:peptide binding"/>
    <property type="evidence" value="ECO:0007669"/>
    <property type="project" value="TreeGrafter"/>
</dbReference>
<feature type="chain" id="PRO_5005487317" description="Aminopeptidase" evidence="13">
    <location>
        <begin position="23"/>
        <end position="912"/>
    </location>
</feature>
<keyword evidence="8 12" id="KW-0482">Metalloprotease</keyword>
<dbReference type="Gene3D" id="1.25.50.20">
    <property type="match status" value="1"/>
</dbReference>
<dbReference type="Gene3D" id="2.60.40.1730">
    <property type="entry name" value="tricorn interacting facor f3 domain"/>
    <property type="match status" value="1"/>
</dbReference>
<feature type="signal peptide" evidence="13">
    <location>
        <begin position="1"/>
        <end position="22"/>
    </location>
</feature>
<dbReference type="InterPro" id="IPR042097">
    <property type="entry name" value="Aminopeptidase_N-like_N_sf"/>
</dbReference>
<evidence type="ECO:0000256" key="4">
    <source>
        <dbReference type="ARBA" id="ARBA00022670"/>
    </source>
</evidence>
<accession>A0A0K2SZD7</accession>
<dbReference type="Pfam" id="PF01433">
    <property type="entry name" value="Peptidase_M1"/>
    <property type="match status" value="1"/>
</dbReference>
<dbReference type="InterPro" id="IPR045357">
    <property type="entry name" value="Aminopeptidase_N-like_N"/>
</dbReference>
<dbReference type="PANTHER" id="PTHR11533:SF299">
    <property type="entry name" value="AMINOPEPTIDASE"/>
    <property type="match status" value="1"/>
</dbReference>
<feature type="site" description="Transition state stabilizer" evidence="11">
    <location>
        <position position="424"/>
    </location>
</feature>
<dbReference type="Pfam" id="PF17900">
    <property type="entry name" value="Peptidase_M1_N"/>
    <property type="match status" value="1"/>
</dbReference>
<evidence type="ECO:0000256" key="8">
    <source>
        <dbReference type="ARBA" id="ARBA00023049"/>
    </source>
</evidence>
<proteinExistence type="inferred from homology"/>
<sequence length="912" mass="103330">MMNLPSSSLIFFVNSFVMKITANGVEHKWDRNEDLSRLPGHVTPLNYKLYFDFQLPDHFSYKGNVEIEVNVSKASSIIWLHSVGLSLGDVCFNEESGVKHKCIEVKTIKKKGVVGLIFLSSISGNGSLHIHFTGNIKRETLNGIYENPFVNEDGDVSTGVCTLFAATEARSGFPCFDEPALKATFDLRVSSHTYLKTVLSNMPVKDTIENISKSEYKVTTFERTPLMSTYLLCIVLGHYDRIKASLGSTLISVYTPLKRKDQGTFPLEVAIKCVEFFSSYFDVPYSLPKLDLIAVSRLSVGAMENWGLITYRESGLLVDQNHTAPSHRQKIASLVSHEISHQWFGNLVTMSWWSDLWLNEGLATFVQYIGVRDLFPDYPALPDQFCVNTSVPALRQDALESSHPIRVSIKESSEISSAFDRITYCKGASVIFMLHNYLGELTFRDGMRLYVKKYSFSNAETEDLWECLSEATGRKINVENIMREWTTLKGYPLVRVSCLESESDSTSIVLNQIPFTSNDAQENEIIWNIPITIHSYSPSNGLDSRSILLDSKEIELKFDSFDLSDLNSFIQINPDFSGFFRTAYSERLSKALSKNISEIQSPVGRLCLIDDRVSMIMADGGSTVRLLEMISSLRETETSFVVWQNICGFFFVLRTFFDDFSKAESDMFDRFCIYIMEPCLEKIKTGGFVSNNHHPDAMLYSTLIGQVGTRGHKKVHEEVSKALKGHLDGTSIIPAALRNSHFKIAASSGCVNLSQMLSLYRDTDLIEEKNRVLYAMGYFKDENVLSQVLDFSLSSEVQPQESLVAICSVCANKHGYRLVWSFFTANFDKFVERYGRGLFLMERLLKAVTESFCTESDLKKVREFFIKKSTSLEGFERNISQAEETIRLNITLKNRDLEGVKDFLYNWHSNIN</sequence>
<dbReference type="Pfam" id="PF11838">
    <property type="entry name" value="ERAP1_C"/>
    <property type="match status" value="1"/>
</dbReference>
<evidence type="ECO:0000256" key="2">
    <source>
        <dbReference type="ARBA" id="ARBA00010136"/>
    </source>
</evidence>
<gene>
    <name evidence="17" type="primary">Dgri\GH16241</name>
</gene>
<feature type="domain" description="Peptidase M1 membrane alanine aminopeptidase" evidence="14">
    <location>
        <begin position="265"/>
        <end position="485"/>
    </location>
</feature>
<dbReference type="InterPro" id="IPR034016">
    <property type="entry name" value="M1_APN-typ"/>
</dbReference>
<dbReference type="SUPFAM" id="SSF63737">
    <property type="entry name" value="Leukotriene A4 hydrolase N-terminal domain"/>
    <property type="match status" value="1"/>
</dbReference>
<feature type="active site" description="Proton acceptor" evidence="9">
    <location>
        <position position="338"/>
    </location>
</feature>
<dbReference type="CDD" id="cd09601">
    <property type="entry name" value="M1_APN-Q_like"/>
    <property type="match status" value="1"/>
</dbReference>
<feature type="binding site" evidence="10">
    <location>
        <position position="341"/>
    </location>
    <ligand>
        <name>Zn(2+)</name>
        <dbReference type="ChEBI" id="CHEBI:29105"/>
        <note>catalytic</note>
    </ligand>
</feature>
<dbReference type="AlphaFoldDB" id="A0A0K2SZD7"/>
<evidence type="ECO:0000256" key="1">
    <source>
        <dbReference type="ARBA" id="ARBA00004609"/>
    </source>
</evidence>
<comment type="subcellular location">
    <subcellularLocation>
        <location evidence="1">Cell membrane</location>
        <topology evidence="1">Lipid-anchor</topology>
        <topology evidence="1">GPI-anchor</topology>
    </subcellularLocation>
</comment>
<dbReference type="GO" id="GO:0005737">
    <property type="term" value="C:cytoplasm"/>
    <property type="evidence" value="ECO:0007669"/>
    <property type="project" value="TreeGrafter"/>
</dbReference>
<keyword evidence="5 10" id="KW-0479">Metal-binding</keyword>
<protein>
    <recommendedName>
        <fullName evidence="12">Aminopeptidase</fullName>
        <ecNumber evidence="12">3.4.11.-</ecNumber>
    </recommendedName>
</protein>
<evidence type="ECO:0000313" key="17">
    <source>
        <dbReference type="EMBL" id="CDW18747.1"/>
    </source>
</evidence>
<dbReference type="SUPFAM" id="SSF55486">
    <property type="entry name" value="Metalloproteases ('zincins'), catalytic domain"/>
    <property type="match status" value="1"/>
</dbReference>
<name>A0A0K2SZD7_LEPSM</name>
<dbReference type="PRINTS" id="PR00756">
    <property type="entry name" value="ALADIPTASE"/>
</dbReference>
<evidence type="ECO:0000259" key="15">
    <source>
        <dbReference type="Pfam" id="PF11838"/>
    </source>
</evidence>
<dbReference type="GO" id="GO:0008270">
    <property type="term" value="F:zinc ion binding"/>
    <property type="evidence" value="ECO:0007669"/>
    <property type="project" value="UniProtKB-UniRule"/>
</dbReference>
<dbReference type="EC" id="3.4.11.-" evidence="12"/>
<dbReference type="FunFam" id="1.10.390.10:FF:000006">
    <property type="entry name" value="Puromycin-sensitive aminopeptidase"/>
    <property type="match status" value="1"/>
</dbReference>
<feature type="domain" description="ERAP1-like C-terminal" evidence="15">
    <location>
        <begin position="569"/>
        <end position="887"/>
    </location>
</feature>
<dbReference type="GO" id="GO:0005886">
    <property type="term" value="C:plasma membrane"/>
    <property type="evidence" value="ECO:0007669"/>
    <property type="project" value="UniProtKB-SubCell"/>
</dbReference>
<dbReference type="GO" id="GO:0043171">
    <property type="term" value="P:peptide catabolic process"/>
    <property type="evidence" value="ECO:0007669"/>
    <property type="project" value="TreeGrafter"/>
</dbReference>
<evidence type="ECO:0000256" key="10">
    <source>
        <dbReference type="PIRSR" id="PIRSR634016-3"/>
    </source>
</evidence>
<keyword evidence="3 12" id="KW-0031">Aminopeptidase</keyword>
<dbReference type="InterPro" id="IPR024571">
    <property type="entry name" value="ERAP1-like_C_dom"/>
</dbReference>
<feature type="binding site" evidence="10">
    <location>
        <position position="337"/>
    </location>
    <ligand>
        <name>Zn(2+)</name>
        <dbReference type="ChEBI" id="CHEBI:29105"/>
        <note>catalytic</note>
    </ligand>
</feature>
<dbReference type="GO" id="GO:0070006">
    <property type="term" value="F:metalloaminopeptidase activity"/>
    <property type="evidence" value="ECO:0007669"/>
    <property type="project" value="TreeGrafter"/>
</dbReference>
<dbReference type="OrthoDB" id="6368475at2759"/>
<dbReference type="EMBL" id="HACA01001386">
    <property type="protein sequence ID" value="CDW18747.1"/>
    <property type="molecule type" value="Transcribed_RNA"/>
</dbReference>
<comment type="cofactor">
    <cofactor evidence="10 12">
        <name>Zn(2+)</name>
        <dbReference type="ChEBI" id="CHEBI:29105"/>
    </cofactor>
    <text evidence="10 12">Binds 1 zinc ion per subunit.</text>
</comment>
<evidence type="ECO:0000259" key="16">
    <source>
        <dbReference type="Pfam" id="PF17900"/>
    </source>
</evidence>
<feature type="domain" description="Aminopeptidase N-like N-terminal" evidence="16">
    <location>
        <begin position="44"/>
        <end position="231"/>
    </location>
</feature>
<dbReference type="PANTHER" id="PTHR11533">
    <property type="entry name" value="PROTEASE M1 ZINC METALLOPROTEASE"/>
    <property type="match status" value="1"/>
</dbReference>
<evidence type="ECO:0000256" key="13">
    <source>
        <dbReference type="SAM" id="SignalP"/>
    </source>
</evidence>
<evidence type="ECO:0000256" key="5">
    <source>
        <dbReference type="ARBA" id="ARBA00022723"/>
    </source>
</evidence>
<dbReference type="Gene3D" id="2.60.40.1910">
    <property type="match status" value="1"/>
</dbReference>
<dbReference type="InterPro" id="IPR001930">
    <property type="entry name" value="Peptidase_M1"/>
</dbReference>
<keyword evidence="13" id="KW-0732">Signal</keyword>
<evidence type="ECO:0000256" key="11">
    <source>
        <dbReference type="PIRSR" id="PIRSR634016-4"/>
    </source>
</evidence>
<feature type="binding site" evidence="10">
    <location>
        <position position="360"/>
    </location>
    <ligand>
        <name>Zn(2+)</name>
        <dbReference type="ChEBI" id="CHEBI:29105"/>
        <note>catalytic</note>
    </ligand>
</feature>
<evidence type="ECO:0000259" key="14">
    <source>
        <dbReference type="Pfam" id="PF01433"/>
    </source>
</evidence>
<keyword evidence="6 12" id="KW-0378">Hydrolase</keyword>
<evidence type="ECO:0000256" key="7">
    <source>
        <dbReference type="ARBA" id="ARBA00022833"/>
    </source>
</evidence>
<keyword evidence="4 12" id="KW-0645">Protease</keyword>
<evidence type="ECO:0000256" key="12">
    <source>
        <dbReference type="RuleBase" id="RU364040"/>
    </source>
</evidence>
<dbReference type="GO" id="GO:0006508">
    <property type="term" value="P:proteolysis"/>
    <property type="evidence" value="ECO:0007669"/>
    <property type="project" value="UniProtKB-KW"/>
</dbReference>
<keyword evidence="7 10" id="KW-0862">Zinc</keyword>
<reference evidence="17" key="1">
    <citation type="submission" date="2014-05" db="EMBL/GenBank/DDBJ databases">
        <authorList>
            <person name="Chronopoulou M."/>
        </authorList>
    </citation>
    <scope>NUCLEOTIDE SEQUENCE</scope>
    <source>
        <tissue evidence="17">Whole organism</tissue>
    </source>
</reference>
<organism evidence="17">
    <name type="scientific">Lepeophtheirus salmonis</name>
    <name type="common">Salmon louse</name>
    <name type="synonym">Caligus salmonis</name>
    <dbReference type="NCBI Taxonomy" id="72036"/>
    <lineage>
        <taxon>Eukaryota</taxon>
        <taxon>Metazoa</taxon>
        <taxon>Ecdysozoa</taxon>
        <taxon>Arthropoda</taxon>
        <taxon>Crustacea</taxon>
        <taxon>Multicrustacea</taxon>
        <taxon>Hexanauplia</taxon>
        <taxon>Copepoda</taxon>
        <taxon>Siphonostomatoida</taxon>
        <taxon>Caligidae</taxon>
        <taxon>Lepeophtheirus</taxon>
    </lineage>
</organism>
<dbReference type="GO" id="GO:0005615">
    <property type="term" value="C:extracellular space"/>
    <property type="evidence" value="ECO:0007669"/>
    <property type="project" value="TreeGrafter"/>
</dbReference>
<evidence type="ECO:0000256" key="3">
    <source>
        <dbReference type="ARBA" id="ARBA00022438"/>
    </source>
</evidence>